<evidence type="ECO:0000313" key="2">
    <source>
        <dbReference type="EMBL" id="KAK8500846.1"/>
    </source>
</evidence>
<gene>
    <name evidence="2" type="ORF">V6N12_011493</name>
</gene>
<feature type="region of interest" description="Disordered" evidence="1">
    <location>
        <begin position="73"/>
        <end position="104"/>
    </location>
</feature>
<feature type="region of interest" description="Disordered" evidence="1">
    <location>
        <begin position="19"/>
        <end position="39"/>
    </location>
</feature>
<dbReference type="EMBL" id="JBBPBM010000204">
    <property type="protein sequence ID" value="KAK8500846.1"/>
    <property type="molecule type" value="Genomic_DNA"/>
</dbReference>
<dbReference type="InterPro" id="IPR036691">
    <property type="entry name" value="Endo/exonu/phosph_ase_sf"/>
</dbReference>
<dbReference type="Gene3D" id="3.60.10.10">
    <property type="entry name" value="Endonuclease/exonuclease/phosphatase"/>
    <property type="match status" value="1"/>
</dbReference>
<dbReference type="PANTHER" id="PTHR33710:SF71">
    <property type="entry name" value="ENDONUCLEASE_EXONUCLEASE_PHOSPHATASE DOMAIN-CONTAINING PROTEIN"/>
    <property type="match status" value="1"/>
</dbReference>
<keyword evidence="3" id="KW-1185">Reference proteome</keyword>
<dbReference type="PANTHER" id="PTHR33710">
    <property type="entry name" value="BNAC02G09200D PROTEIN"/>
    <property type="match status" value="1"/>
</dbReference>
<name>A0ABR2B269_9ROSI</name>
<dbReference type="SUPFAM" id="SSF56219">
    <property type="entry name" value="DNase I-like"/>
    <property type="match status" value="1"/>
</dbReference>
<sequence>MLHEGADSYIDGASASQAAKVHEGTATHTTRAPVPQATKGLHEGDVALFEGVVRRVSSSHRCKSLPSKDGIKVDVDEAARSNKRSRHGKHRSSSSTKRSRLGNDLVDATKEREMSLEMAEAVEQPRLVHSRGWFTWSKKGYNTSKVCERLDRFLATSAWLDAFPDCCVHCDYTVASDHLFLVIDTNGVPLSSTLVLHNDYYKFDVCWASEPECREKVVTCWNSMSTTTLGKLSSVGTSLDSWQRDKRKLSSRHIHHLQKAVNDMMAGPLSTP</sequence>
<accession>A0ABR2B269</accession>
<feature type="compositionally biased region" description="Basic residues" evidence="1">
    <location>
        <begin position="81"/>
        <end position="100"/>
    </location>
</feature>
<comment type="caution">
    <text evidence="2">The sequence shown here is derived from an EMBL/GenBank/DDBJ whole genome shotgun (WGS) entry which is preliminary data.</text>
</comment>
<evidence type="ECO:0000256" key="1">
    <source>
        <dbReference type="SAM" id="MobiDB-lite"/>
    </source>
</evidence>
<organism evidence="2 3">
    <name type="scientific">Hibiscus sabdariffa</name>
    <name type="common">roselle</name>
    <dbReference type="NCBI Taxonomy" id="183260"/>
    <lineage>
        <taxon>Eukaryota</taxon>
        <taxon>Viridiplantae</taxon>
        <taxon>Streptophyta</taxon>
        <taxon>Embryophyta</taxon>
        <taxon>Tracheophyta</taxon>
        <taxon>Spermatophyta</taxon>
        <taxon>Magnoliopsida</taxon>
        <taxon>eudicotyledons</taxon>
        <taxon>Gunneridae</taxon>
        <taxon>Pentapetalae</taxon>
        <taxon>rosids</taxon>
        <taxon>malvids</taxon>
        <taxon>Malvales</taxon>
        <taxon>Malvaceae</taxon>
        <taxon>Malvoideae</taxon>
        <taxon>Hibiscus</taxon>
    </lineage>
</organism>
<protein>
    <submittedName>
        <fullName evidence="2">Uncharacterized protein</fullName>
    </submittedName>
</protein>
<evidence type="ECO:0000313" key="3">
    <source>
        <dbReference type="Proteomes" id="UP001472677"/>
    </source>
</evidence>
<proteinExistence type="predicted"/>
<dbReference type="Proteomes" id="UP001472677">
    <property type="component" value="Unassembled WGS sequence"/>
</dbReference>
<reference evidence="2 3" key="1">
    <citation type="journal article" date="2024" name="G3 (Bethesda)">
        <title>Genome assembly of Hibiscus sabdariffa L. provides insights into metabolisms of medicinal natural products.</title>
        <authorList>
            <person name="Kim T."/>
        </authorList>
    </citation>
    <scope>NUCLEOTIDE SEQUENCE [LARGE SCALE GENOMIC DNA]</scope>
    <source>
        <strain evidence="2">TK-2024</strain>
        <tissue evidence="2">Old leaves</tissue>
    </source>
</reference>